<dbReference type="Gene3D" id="3.40.50.300">
    <property type="entry name" value="P-loop containing nucleotide triphosphate hydrolases"/>
    <property type="match status" value="2"/>
</dbReference>
<feature type="binding site" evidence="6">
    <location>
        <begin position="32"/>
        <end position="39"/>
    </location>
    <ligand>
        <name>ATP</name>
        <dbReference type="ChEBI" id="CHEBI:30616"/>
    </ligand>
</feature>
<dbReference type="GO" id="GO:0003677">
    <property type="term" value="F:DNA binding"/>
    <property type="evidence" value="ECO:0007669"/>
    <property type="project" value="UniProtKB-UniRule"/>
</dbReference>
<dbReference type="GO" id="GO:0005737">
    <property type="term" value="C:cytoplasm"/>
    <property type="evidence" value="ECO:0007669"/>
    <property type="project" value="UniProtKB-SubCell"/>
</dbReference>
<dbReference type="PANTHER" id="PTHR43977">
    <property type="entry name" value="STRUCTURAL MAINTENANCE OF CHROMOSOMES PROTEIN 3"/>
    <property type="match status" value="1"/>
</dbReference>
<comment type="similarity">
    <text evidence="6">Belongs to the SMC family.</text>
</comment>
<dbReference type="InterPro" id="IPR024704">
    <property type="entry name" value="SMC"/>
</dbReference>
<evidence type="ECO:0000259" key="7">
    <source>
        <dbReference type="SMART" id="SM00968"/>
    </source>
</evidence>
<dbReference type="STRING" id="1817816.A2Y64_08370"/>
<sequence length="1199" mass="133698">MFLKKVSISGFKSFPDPIELGFREGVTAIVGPNGCGKTNIADAIRWALGEQRVKSLRGRQMTDVIFSGSEARKPVGMAEVSLLLSNEDQALPLEYTDILLSRRLFRSGESAYLLNRNPCRLKEIHDLLLDTGIGINTYAIIEQAQVDQILSKEPLERRELFDEAAGVGRYKKSRAEARKKLAETEEGLLRLADRLEELETQLRSLRREVKKAERHRLVGEELAHLEARISLHHWRTHQVAVEELEGSVMAAEDDRVAVSAEISTLDAEITRIREAQLAVQDELGEAENRRYSSLTRVKDFENRLSVSQERQAGRQRRRVQIEVESARLDEEREGTRKRLAEAGREKKGLEKQLKTVDASIESRREALEALIKNCEGAEKGASRLGSRLIELAALSSGGERVKLERLARTDALEGELDTLASSVETDRRSKEEHEVRLKKASSKAEKLEGRQAALEERCAETIELQRNVNGELVEATEETRRGLERLNRVRAELESQEKIHVRHEGYQRGVAAVLASSDKGALSGVVGTLAQLVRTEERYEAAVEAALGASAQAVVCRTEGDVRRAVDLLNRLRAGRVRFLPLDLIRARRPVRCAAEINAAGLIGDALDLVTFDDETAPAVEFALGGTLVAESLAEAVEMLREWRDRVAFRRIVTLQGEVVESGGVIVGGMREGLAEGLLSRVRELDRLREGLREAEEAHGVVRKREDELRRRFSATDQSLVAQREQSTETKLELERERLEVERLTAEISRLEEGIERSLARTAEIRTELAELEPLPEGAEASPEEEAALREEHSAALAESERLAAERDSARNALEEERLARAKLESQIEALSGEIERSGRDLFALDAQMASLVDELAELDRESEEADADLEKLTSAVAELTLGSDDEERRFQDIHRRMGETSGELGDKMGARGAVASRAAEIERKLSGIRESLAREKAEQDRLVIEAREHTGHDIAGMVLPEDFDLAPAHRQAERLRRHRESLGEINYAAVSSYDAACERRDFYRSRRDELERGALSLGESIRRLNAEASERFLATFNQVVVNFEKLFRNLFSGGEARLTLTDGDPLEGGIEIDVRPPGKGSQPLIGRSGGERALTAIALLFALFEVKPSPFCILDEIDAPLDDANVDRFLKLLAIFAQKSQFLIMTHNRRTMEAADTLVGVTMVEAGVSRLYTLAFSGGRLVTEEDQRSFSLKKKKGT</sequence>
<feature type="coiled-coil region" evidence="6">
    <location>
        <begin position="430"/>
        <end position="496"/>
    </location>
</feature>
<keyword evidence="1 6" id="KW-0963">Cytoplasm</keyword>
<evidence type="ECO:0000256" key="2">
    <source>
        <dbReference type="ARBA" id="ARBA00022741"/>
    </source>
</evidence>
<dbReference type="EMBL" id="MFAF01000015">
    <property type="protein sequence ID" value="OGD79143.1"/>
    <property type="molecule type" value="Genomic_DNA"/>
</dbReference>
<dbReference type="Gene3D" id="1.20.1060.20">
    <property type="match status" value="1"/>
</dbReference>
<evidence type="ECO:0000256" key="1">
    <source>
        <dbReference type="ARBA" id="ARBA00022490"/>
    </source>
</evidence>
<dbReference type="Proteomes" id="UP000177187">
    <property type="component" value="Unassembled WGS sequence"/>
</dbReference>
<evidence type="ECO:0000256" key="3">
    <source>
        <dbReference type="ARBA" id="ARBA00022840"/>
    </source>
</evidence>
<dbReference type="GO" id="GO:0007059">
    <property type="term" value="P:chromosome segregation"/>
    <property type="evidence" value="ECO:0007669"/>
    <property type="project" value="UniProtKB-UniRule"/>
</dbReference>
<evidence type="ECO:0000313" key="8">
    <source>
        <dbReference type="EMBL" id="OGD79143.1"/>
    </source>
</evidence>
<comment type="subcellular location">
    <subcellularLocation>
        <location evidence="6">Cytoplasm</location>
    </subcellularLocation>
</comment>
<dbReference type="InterPro" id="IPR003395">
    <property type="entry name" value="RecF/RecN/SMC_N"/>
</dbReference>
<dbReference type="GO" id="GO:0007062">
    <property type="term" value="P:sister chromatid cohesion"/>
    <property type="evidence" value="ECO:0007669"/>
    <property type="project" value="InterPro"/>
</dbReference>
<keyword evidence="4 6" id="KW-0175">Coiled coil</keyword>
<accession>A0A1F5FHQ7</accession>
<dbReference type="PIRSF" id="PIRSF005719">
    <property type="entry name" value="SMC"/>
    <property type="match status" value="1"/>
</dbReference>
<dbReference type="InterPro" id="IPR036277">
    <property type="entry name" value="SMC_hinge_sf"/>
</dbReference>
<dbReference type="Gene3D" id="3.30.70.1620">
    <property type="match status" value="1"/>
</dbReference>
<dbReference type="SUPFAM" id="SSF52540">
    <property type="entry name" value="P-loop containing nucleoside triphosphate hydrolases"/>
    <property type="match status" value="1"/>
</dbReference>
<protein>
    <recommendedName>
        <fullName evidence="6">Chromosome partition protein Smc</fullName>
    </recommendedName>
</protein>
<comment type="subunit">
    <text evidence="6">Homodimer.</text>
</comment>
<evidence type="ECO:0000313" key="9">
    <source>
        <dbReference type="Proteomes" id="UP000177187"/>
    </source>
</evidence>
<dbReference type="InterPro" id="IPR010935">
    <property type="entry name" value="SMC_hinge"/>
</dbReference>
<proteinExistence type="inferred from homology"/>
<dbReference type="Pfam" id="PF06470">
    <property type="entry name" value="SMC_hinge"/>
    <property type="match status" value="1"/>
</dbReference>
<comment type="function">
    <text evidence="6">Required for chromosome condensation and partitioning.</text>
</comment>
<feature type="coiled-coil region" evidence="6">
    <location>
        <begin position="797"/>
        <end position="876"/>
    </location>
</feature>
<keyword evidence="3 6" id="KW-0067">ATP-binding</keyword>
<feature type="coiled-coil region" evidence="6">
    <location>
        <begin position="174"/>
        <end position="215"/>
    </location>
</feature>
<dbReference type="Pfam" id="PF02463">
    <property type="entry name" value="SMC_N"/>
    <property type="match status" value="1"/>
</dbReference>
<evidence type="ECO:0000256" key="5">
    <source>
        <dbReference type="ARBA" id="ARBA00023125"/>
    </source>
</evidence>
<reference evidence="8 9" key="1">
    <citation type="journal article" date="2016" name="Nat. Commun.">
        <title>Thousands of microbial genomes shed light on interconnected biogeochemical processes in an aquifer system.</title>
        <authorList>
            <person name="Anantharaman K."/>
            <person name="Brown C.T."/>
            <person name="Hug L.A."/>
            <person name="Sharon I."/>
            <person name="Castelle C.J."/>
            <person name="Probst A.J."/>
            <person name="Thomas B.C."/>
            <person name="Singh A."/>
            <person name="Wilkins M.J."/>
            <person name="Karaoz U."/>
            <person name="Brodie E.L."/>
            <person name="Williams K.H."/>
            <person name="Hubbard S.S."/>
            <person name="Banfield J.F."/>
        </authorList>
    </citation>
    <scope>NUCLEOTIDE SEQUENCE [LARGE SCALE GENOMIC DNA]</scope>
</reference>
<dbReference type="GO" id="GO:0006260">
    <property type="term" value="P:DNA replication"/>
    <property type="evidence" value="ECO:0007669"/>
    <property type="project" value="UniProtKB-UniRule"/>
</dbReference>
<dbReference type="AlphaFoldDB" id="A0A1F5FHQ7"/>
<evidence type="ECO:0000256" key="4">
    <source>
        <dbReference type="ARBA" id="ARBA00023054"/>
    </source>
</evidence>
<evidence type="ECO:0000256" key="6">
    <source>
        <dbReference type="HAMAP-Rule" id="MF_01894"/>
    </source>
</evidence>
<dbReference type="SUPFAM" id="SSF75553">
    <property type="entry name" value="Smc hinge domain"/>
    <property type="match status" value="1"/>
</dbReference>
<comment type="caution">
    <text evidence="8">The sequence shown here is derived from an EMBL/GenBank/DDBJ whole genome shotgun (WGS) entry which is preliminary data.</text>
</comment>
<gene>
    <name evidence="6" type="primary">smc</name>
    <name evidence="8" type="ORF">A2Y64_08370</name>
</gene>
<organism evidence="8 9">
    <name type="scientific">Candidatus Coatesbacteria bacterium RBG_13_66_14</name>
    <dbReference type="NCBI Taxonomy" id="1817816"/>
    <lineage>
        <taxon>Bacteria</taxon>
        <taxon>Candidatus Coatesiibacteriota</taxon>
    </lineage>
</organism>
<keyword evidence="5 6" id="KW-0238">DNA-binding</keyword>
<dbReference type="GO" id="GO:0005694">
    <property type="term" value="C:chromosome"/>
    <property type="evidence" value="ECO:0007669"/>
    <property type="project" value="InterPro"/>
</dbReference>
<name>A0A1F5FHQ7_9BACT</name>
<dbReference type="HAMAP" id="MF_01894">
    <property type="entry name" value="Smc_prok"/>
    <property type="match status" value="1"/>
</dbReference>
<dbReference type="GO" id="GO:0030261">
    <property type="term" value="P:chromosome condensation"/>
    <property type="evidence" value="ECO:0007669"/>
    <property type="project" value="InterPro"/>
</dbReference>
<dbReference type="NCBIfam" id="TIGR02168">
    <property type="entry name" value="SMC_prok_B"/>
    <property type="match status" value="1"/>
</dbReference>
<keyword evidence="2 6" id="KW-0547">Nucleotide-binding</keyword>
<dbReference type="GO" id="GO:0016887">
    <property type="term" value="F:ATP hydrolysis activity"/>
    <property type="evidence" value="ECO:0007669"/>
    <property type="project" value="InterPro"/>
</dbReference>
<dbReference type="InterPro" id="IPR027417">
    <property type="entry name" value="P-loop_NTPase"/>
</dbReference>
<dbReference type="InterPro" id="IPR011890">
    <property type="entry name" value="SMC_prok"/>
</dbReference>
<feature type="domain" description="SMC hinge" evidence="7">
    <location>
        <begin position="523"/>
        <end position="640"/>
    </location>
</feature>
<dbReference type="GO" id="GO:0005524">
    <property type="term" value="F:ATP binding"/>
    <property type="evidence" value="ECO:0007669"/>
    <property type="project" value="UniProtKB-UniRule"/>
</dbReference>
<feature type="coiled-coil region" evidence="6">
    <location>
        <begin position="692"/>
        <end position="761"/>
    </location>
</feature>
<comment type="domain">
    <text evidence="6">Contains large globular domains required for ATP hydrolysis at each terminus and a third globular domain forming a flexible hinge near the middle of the molecule. These domains are separated by coiled-coil structures.</text>
</comment>
<dbReference type="SMART" id="SM00968">
    <property type="entry name" value="SMC_hinge"/>
    <property type="match status" value="1"/>
</dbReference>
<feature type="coiled-coil region" evidence="6">
    <location>
        <begin position="325"/>
        <end position="359"/>
    </location>
</feature>